<dbReference type="SUPFAM" id="SSF54637">
    <property type="entry name" value="Thioesterase/thiol ester dehydrase-isomerase"/>
    <property type="match status" value="1"/>
</dbReference>
<dbReference type="EMBL" id="JFHE01000020">
    <property type="protein sequence ID" value="KDR32185.1"/>
    <property type="molecule type" value="Genomic_DNA"/>
</dbReference>
<dbReference type="RefSeq" id="WP_035967296.1">
    <property type="nucleotide sequence ID" value="NZ_BMEG01000006.1"/>
</dbReference>
<gene>
    <name evidence="2" type="primary">phaJ</name>
    <name evidence="3" type="ORF">BG57_12115</name>
    <name evidence="2" type="ORF">GCM10010985_36880</name>
</gene>
<dbReference type="CDD" id="cd03449">
    <property type="entry name" value="R_hydratase"/>
    <property type="match status" value="1"/>
</dbReference>
<dbReference type="EMBL" id="BMEG01000006">
    <property type="protein sequence ID" value="GGD79039.1"/>
    <property type="molecule type" value="Genomic_DNA"/>
</dbReference>
<dbReference type="STRING" id="1071679.BG57_12115"/>
<evidence type="ECO:0000259" key="1">
    <source>
        <dbReference type="Pfam" id="PF01575"/>
    </source>
</evidence>
<proteinExistence type="predicted"/>
<dbReference type="Proteomes" id="UP000027439">
    <property type="component" value="Unassembled WGS sequence"/>
</dbReference>
<comment type="caution">
    <text evidence="3">The sequence shown here is derived from an EMBL/GenBank/DDBJ whole genome shotgun (WGS) entry which is preliminary data.</text>
</comment>
<protein>
    <submittedName>
        <fullName evidence="2">(R)-specific enoyl-CoA hydratase</fullName>
    </submittedName>
    <submittedName>
        <fullName evidence="3">Dehydratase</fullName>
    </submittedName>
</protein>
<dbReference type="GO" id="GO:0006633">
    <property type="term" value="P:fatty acid biosynthetic process"/>
    <property type="evidence" value="ECO:0007669"/>
    <property type="project" value="TreeGrafter"/>
</dbReference>
<organism evidence="3 4">
    <name type="scientific">Caballeronia grimmiae</name>
    <dbReference type="NCBI Taxonomy" id="1071679"/>
    <lineage>
        <taxon>Bacteria</taxon>
        <taxon>Pseudomonadati</taxon>
        <taxon>Pseudomonadota</taxon>
        <taxon>Betaproteobacteria</taxon>
        <taxon>Burkholderiales</taxon>
        <taxon>Burkholderiaceae</taxon>
        <taxon>Caballeronia</taxon>
    </lineage>
</organism>
<dbReference type="InterPro" id="IPR002539">
    <property type="entry name" value="MaoC-like_dom"/>
</dbReference>
<dbReference type="eggNOG" id="COG2030">
    <property type="taxonomic scope" value="Bacteria"/>
</dbReference>
<evidence type="ECO:0000313" key="2">
    <source>
        <dbReference type="EMBL" id="GGD79039.1"/>
    </source>
</evidence>
<reference evidence="5" key="3">
    <citation type="journal article" date="2019" name="Int. J. Syst. Evol. Microbiol.">
        <title>The Global Catalogue of Microorganisms (GCM) 10K type strain sequencing project: providing services to taxonomists for standard genome sequencing and annotation.</title>
        <authorList>
            <consortium name="The Broad Institute Genomics Platform"/>
            <consortium name="The Broad Institute Genome Sequencing Center for Infectious Disease"/>
            <person name="Wu L."/>
            <person name="Ma J."/>
        </authorList>
    </citation>
    <scope>NUCLEOTIDE SEQUENCE [LARGE SCALE GENOMIC DNA]</scope>
    <source>
        <strain evidence="5">CGMCC 1.11013</strain>
    </source>
</reference>
<feature type="domain" description="MaoC-like" evidence="1">
    <location>
        <begin position="13"/>
        <end position="123"/>
    </location>
</feature>
<dbReference type="Gene3D" id="3.10.129.10">
    <property type="entry name" value="Hotdog Thioesterase"/>
    <property type="match status" value="1"/>
</dbReference>
<evidence type="ECO:0000313" key="4">
    <source>
        <dbReference type="Proteomes" id="UP000027439"/>
    </source>
</evidence>
<name>A0A069NV64_9BURK</name>
<dbReference type="Pfam" id="PF01575">
    <property type="entry name" value="MaoC_dehydratas"/>
    <property type="match status" value="1"/>
</dbReference>
<evidence type="ECO:0000313" key="3">
    <source>
        <dbReference type="EMBL" id="KDR32185.1"/>
    </source>
</evidence>
<dbReference type="PANTHER" id="PTHR43437:SF3">
    <property type="entry name" value="HYDROXYACYL-THIOESTER DEHYDRATASE TYPE 2, MITOCHONDRIAL"/>
    <property type="match status" value="1"/>
</dbReference>
<reference evidence="3 4" key="2">
    <citation type="submission" date="2014-03" db="EMBL/GenBank/DDBJ databases">
        <title>Draft Genome Sequences of Four Burkholderia Strains.</title>
        <authorList>
            <person name="Liu X.Y."/>
            <person name="Li C.X."/>
            <person name="Xu J.H."/>
        </authorList>
    </citation>
    <scope>NUCLEOTIDE SEQUENCE [LARGE SCALE GENOMIC DNA]</scope>
    <source>
        <strain evidence="3 4">R27</strain>
    </source>
</reference>
<evidence type="ECO:0000313" key="5">
    <source>
        <dbReference type="Proteomes" id="UP000597138"/>
    </source>
</evidence>
<dbReference type="Proteomes" id="UP000597138">
    <property type="component" value="Unassembled WGS sequence"/>
</dbReference>
<accession>A0A069NV64</accession>
<sequence>MAKRPHMDCYAIGDTADFAKTVSEYDIYGFAGIVGDFYAVHLNEEYAKGTRFEKRIAQGCLSVGFLSTVMGYMAQKAPSPGAVSYRYDITFNAPVFIGDTVTARLTLAEKDEERNVCVFTADVTRQDGVVVASGNTYLKVL</sequence>
<keyword evidence="5" id="KW-1185">Reference proteome</keyword>
<reference evidence="2" key="4">
    <citation type="submission" date="2024-05" db="EMBL/GenBank/DDBJ databases">
        <authorList>
            <person name="Sun Q."/>
            <person name="Zhou Y."/>
        </authorList>
    </citation>
    <scope>NUCLEOTIDE SEQUENCE</scope>
    <source>
        <strain evidence="2">CGMCC 1.11013</strain>
    </source>
</reference>
<reference evidence="2" key="1">
    <citation type="journal article" date="2014" name="Int. J. Syst. Evol. Microbiol.">
        <title>Complete genome of a new Firmicutes species belonging to the dominant human colonic microbiota ('Ruminococcus bicirculans') reveals two chromosomes and a selective capacity to utilize plant glucans.</title>
        <authorList>
            <consortium name="NISC Comparative Sequencing Program"/>
            <person name="Wegmann U."/>
            <person name="Louis P."/>
            <person name="Goesmann A."/>
            <person name="Henrissat B."/>
            <person name="Duncan S.H."/>
            <person name="Flint H.J."/>
        </authorList>
    </citation>
    <scope>NUCLEOTIDE SEQUENCE</scope>
    <source>
        <strain evidence="2">CGMCC 1.11013</strain>
    </source>
</reference>
<dbReference type="OrthoDB" id="9800237at2"/>
<dbReference type="GO" id="GO:0019171">
    <property type="term" value="F:(3R)-hydroxyacyl-[acyl-carrier-protein] dehydratase activity"/>
    <property type="evidence" value="ECO:0007669"/>
    <property type="project" value="TreeGrafter"/>
</dbReference>
<dbReference type="InterPro" id="IPR029069">
    <property type="entry name" value="HotDog_dom_sf"/>
</dbReference>
<dbReference type="PANTHER" id="PTHR43437">
    <property type="entry name" value="HYDROXYACYL-THIOESTER DEHYDRATASE TYPE 2, MITOCHONDRIAL-RELATED"/>
    <property type="match status" value="1"/>
</dbReference>
<dbReference type="AlphaFoldDB" id="A0A069NV64"/>
<dbReference type="InterPro" id="IPR050965">
    <property type="entry name" value="UPF0336/Enoyl-CoA_hydratase"/>
</dbReference>